<gene>
    <name evidence="2" type="ORF">SAMN05421804_1026</name>
</gene>
<dbReference type="SUPFAM" id="SSF55729">
    <property type="entry name" value="Acyl-CoA N-acyltransferases (Nat)"/>
    <property type="match status" value="1"/>
</dbReference>
<dbReference type="InterPro" id="IPR016181">
    <property type="entry name" value="Acyl_CoA_acyltransferase"/>
</dbReference>
<evidence type="ECO:0000313" key="2">
    <source>
        <dbReference type="EMBL" id="SDI30370.1"/>
    </source>
</evidence>
<name>A0A1G8JIA0_9CLOT</name>
<proteinExistence type="predicted"/>
<dbReference type="PROSITE" id="PS51186">
    <property type="entry name" value="GNAT"/>
    <property type="match status" value="1"/>
</dbReference>
<dbReference type="RefSeq" id="WP_051651671.1">
    <property type="nucleotide sequence ID" value="NZ_FNDZ01000002.1"/>
</dbReference>
<accession>A0A1G8JIA0</accession>
<dbReference type="GO" id="GO:0016747">
    <property type="term" value="F:acyltransferase activity, transferring groups other than amino-acyl groups"/>
    <property type="evidence" value="ECO:0007669"/>
    <property type="project" value="InterPro"/>
</dbReference>
<protein>
    <recommendedName>
        <fullName evidence="1">N-acetyltransferase domain-containing protein</fullName>
    </recommendedName>
</protein>
<organism evidence="2 3">
    <name type="scientific">Proteiniclasticum ruminis</name>
    <dbReference type="NCBI Taxonomy" id="398199"/>
    <lineage>
        <taxon>Bacteria</taxon>
        <taxon>Bacillati</taxon>
        <taxon>Bacillota</taxon>
        <taxon>Clostridia</taxon>
        <taxon>Eubacteriales</taxon>
        <taxon>Clostridiaceae</taxon>
        <taxon>Proteiniclasticum</taxon>
    </lineage>
</organism>
<dbReference type="Proteomes" id="UP000183255">
    <property type="component" value="Unassembled WGS sequence"/>
</dbReference>
<evidence type="ECO:0000313" key="3">
    <source>
        <dbReference type="Proteomes" id="UP000183255"/>
    </source>
</evidence>
<feature type="domain" description="N-acetyltransferase" evidence="1">
    <location>
        <begin position="10"/>
        <end position="175"/>
    </location>
</feature>
<evidence type="ECO:0000259" key="1">
    <source>
        <dbReference type="PROSITE" id="PS51186"/>
    </source>
</evidence>
<reference evidence="2 3" key="1">
    <citation type="submission" date="2016-10" db="EMBL/GenBank/DDBJ databases">
        <authorList>
            <person name="de Groot N.N."/>
        </authorList>
    </citation>
    <scope>NUCLEOTIDE SEQUENCE [LARGE SCALE GENOMIC DNA]</scope>
    <source>
        <strain evidence="2 3">CGMCC 1.5058</strain>
    </source>
</reference>
<dbReference type="InterPro" id="IPR000182">
    <property type="entry name" value="GNAT_dom"/>
</dbReference>
<dbReference type="EMBL" id="FNDZ01000002">
    <property type="protein sequence ID" value="SDI30370.1"/>
    <property type="molecule type" value="Genomic_DNA"/>
</dbReference>
<sequence>MSIAEQNTNLVIRRCSAEDVEEMKAFLKECIIVNKYIYGEYDWMEFPLEEATYETFQETFGTGNLLLGLEDEVLQGIVVLTKKSAEKYKHVGNITLALRTDEHVSTMGKGLIARMILVCKGKGVIRKVNLRVREDHFKIQEIYKNLGFYEEGSLARDICQNGMFFSTLLYGRSID</sequence>
<dbReference type="AlphaFoldDB" id="A0A1G8JIA0"/>
<dbReference type="Gene3D" id="3.40.630.30">
    <property type="match status" value="1"/>
</dbReference>